<evidence type="ECO:0000313" key="3">
    <source>
        <dbReference type="Proteomes" id="UP000294194"/>
    </source>
</evidence>
<dbReference type="AlphaFoldDB" id="A0A4Q9GX58"/>
<organism evidence="2 3">
    <name type="scientific">Glaciihabitans arcticus</name>
    <dbReference type="NCBI Taxonomy" id="2668039"/>
    <lineage>
        <taxon>Bacteria</taxon>
        <taxon>Bacillati</taxon>
        <taxon>Actinomycetota</taxon>
        <taxon>Actinomycetes</taxon>
        <taxon>Micrococcales</taxon>
        <taxon>Microbacteriaceae</taxon>
        <taxon>Glaciihabitans</taxon>
    </lineage>
</organism>
<reference evidence="3" key="1">
    <citation type="submission" date="2019-02" db="EMBL/GenBank/DDBJ databases">
        <title>Glaciihabitans arcticus sp. nov., a psychrotolerant bacterium isolated from polar soil.</title>
        <authorList>
            <person name="Dahal R.H."/>
        </authorList>
    </citation>
    <scope>NUCLEOTIDE SEQUENCE [LARGE SCALE GENOMIC DNA]</scope>
    <source>
        <strain evidence="3">RP-3-7</strain>
    </source>
</reference>
<evidence type="ECO:0000256" key="1">
    <source>
        <dbReference type="SAM" id="Phobius"/>
    </source>
</evidence>
<keyword evidence="1" id="KW-0812">Transmembrane</keyword>
<keyword evidence="3" id="KW-1185">Reference proteome</keyword>
<dbReference type="Pfam" id="PF07332">
    <property type="entry name" value="Phage_holin_3_6"/>
    <property type="match status" value="1"/>
</dbReference>
<proteinExistence type="predicted"/>
<dbReference type="InterPro" id="IPR009937">
    <property type="entry name" value="Phage_holin_3_6"/>
</dbReference>
<accession>A0A4Q9GX58</accession>
<feature type="transmembrane region" description="Helical" evidence="1">
    <location>
        <begin position="44"/>
        <end position="74"/>
    </location>
</feature>
<feature type="transmembrane region" description="Helical" evidence="1">
    <location>
        <begin position="80"/>
        <end position="103"/>
    </location>
</feature>
<dbReference type="EMBL" id="SISG01000001">
    <property type="protein sequence ID" value="TBN58188.1"/>
    <property type="molecule type" value="Genomic_DNA"/>
</dbReference>
<gene>
    <name evidence="2" type="ORF">EYE40_12750</name>
</gene>
<name>A0A4Q9GX58_9MICO</name>
<dbReference type="Proteomes" id="UP000294194">
    <property type="component" value="Unassembled WGS sequence"/>
</dbReference>
<keyword evidence="1" id="KW-1133">Transmembrane helix</keyword>
<sequence length="135" mass="13826">MVSGNETPRRSLLKLIADLPGFIVDLVKSEIEQLKAEIVGKLKLAGIGIGAFAVAGVFAFFALGVLIAAAVLGIATALPAWLAALIVGVALLLIAGILALVGVQMLKKGTPPTPTDTIESVKKDVDALKGTGKRD</sequence>
<evidence type="ECO:0000313" key="2">
    <source>
        <dbReference type="EMBL" id="TBN58188.1"/>
    </source>
</evidence>
<protein>
    <submittedName>
        <fullName evidence="2">Phage holin family protein</fullName>
    </submittedName>
</protein>
<keyword evidence="1" id="KW-0472">Membrane</keyword>
<comment type="caution">
    <text evidence="2">The sequence shown here is derived from an EMBL/GenBank/DDBJ whole genome shotgun (WGS) entry which is preliminary data.</text>
</comment>